<organism evidence="6">
    <name type="scientific">Philothamnus irregularis</name>
    <name type="common">brown tree snake</name>
    <dbReference type="NCBI Taxonomy" id="1899461"/>
    <lineage>
        <taxon>Eukaryota</taxon>
        <taxon>Metazoa</taxon>
        <taxon>Chordata</taxon>
        <taxon>Craniata</taxon>
        <taxon>Vertebrata</taxon>
        <taxon>Euteleostomi</taxon>
        <taxon>Lepidosauria</taxon>
        <taxon>Squamata</taxon>
        <taxon>Bifurcata</taxon>
        <taxon>Unidentata</taxon>
        <taxon>Episquamata</taxon>
        <taxon>Toxicofera</taxon>
        <taxon>Serpentes</taxon>
        <taxon>Colubroidea</taxon>
        <taxon>Colubridae</taxon>
        <taxon>Colubrinae</taxon>
        <taxon>Philothamnus</taxon>
    </lineage>
</organism>
<dbReference type="CDD" id="cd01428">
    <property type="entry name" value="ADK"/>
    <property type="match status" value="2"/>
</dbReference>
<dbReference type="Pfam" id="PF00406">
    <property type="entry name" value="ADK"/>
    <property type="match status" value="2"/>
</dbReference>
<name>A0A0B8RRT5_9SAUR</name>
<evidence type="ECO:0000256" key="4">
    <source>
        <dbReference type="ARBA" id="ARBA00022777"/>
    </source>
</evidence>
<dbReference type="EMBL" id="GBSH01000210">
    <property type="protein sequence ID" value="JAG68814.1"/>
    <property type="molecule type" value="Transcribed_RNA"/>
</dbReference>
<dbReference type="Gene3D" id="3.40.50.300">
    <property type="entry name" value="P-loop containing nucleotide triphosphate hydrolases"/>
    <property type="match status" value="2"/>
</dbReference>
<dbReference type="SUPFAM" id="SSF52540">
    <property type="entry name" value="P-loop containing nucleoside triphosphate hydrolases"/>
    <property type="match status" value="2"/>
</dbReference>
<dbReference type="PRINTS" id="PR00094">
    <property type="entry name" value="ADENYLTKNASE"/>
</dbReference>
<keyword evidence="4 5" id="KW-0418">Kinase</keyword>
<dbReference type="GO" id="GO:0004017">
    <property type="term" value="F:AMP kinase activity"/>
    <property type="evidence" value="ECO:0007669"/>
    <property type="project" value="InterPro"/>
</dbReference>
<proteinExistence type="inferred from homology"/>
<evidence type="ECO:0000313" key="6">
    <source>
        <dbReference type="EMBL" id="JAG68814.1"/>
    </source>
</evidence>
<dbReference type="GO" id="GO:0005524">
    <property type="term" value="F:ATP binding"/>
    <property type="evidence" value="ECO:0007669"/>
    <property type="project" value="InterPro"/>
</dbReference>
<evidence type="ECO:0000256" key="3">
    <source>
        <dbReference type="ARBA" id="ARBA00022741"/>
    </source>
</evidence>
<dbReference type="AlphaFoldDB" id="A0A0B8RRT5"/>
<evidence type="ECO:0000256" key="2">
    <source>
        <dbReference type="ARBA" id="ARBA00022679"/>
    </source>
</evidence>
<keyword evidence="2 5" id="KW-0808">Transferase</keyword>
<dbReference type="PANTHER" id="PTHR23359">
    <property type="entry name" value="NUCLEOTIDE KINASE"/>
    <property type="match status" value="1"/>
</dbReference>
<protein>
    <submittedName>
        <fullName evidence="6">Adenylate kinase 8</fullName>
    </submittedName>
</protein>
<dbReference type="SUPFAM" id="SSF47391">
    <property type="entry name" value="Dimerization-anchoring domain of cAMP-dependent PK regulatory subunit"/>
    <property type="match status" value="1"/>
</dbReference>
<dbReference type="InterPro" id="IPR000850">
    <property type="entry name" value="Adenylat/UMP-CMP_kin"/>
</dbReference>
<accession>A0A0B8RRT5</accession>
<dbReference type="SUPFAM" id="SSF57774">
    <property type="entry name" value="Microbial and mitochondrial ADK, insert 'zinc finger' domain"/>
    <property type="match status" value="1"/>
</dbReference>
<sequence length="482" mass="55408">MDATRRPLYIPPQMGLYAEKHRLFEMMQDLLGNLLIHRPENPLDFLIRQLKFSNCDAPRIFLLGPPASGKTTIAMWLSKQLIIPRISRETLLANDWSALSGEVRERLERKQNIRESLWAQLVEERLKLDDCLCSGWILEGFPDSRELAKCLQVRGIIPRHVVVLYAPDIVLIERNLGKRVDEITGEVYHTTFDWPTDDSIRWRLRAPKGISEKETSQRLLEYHRNFPGIVQSFGKSIKLINADQPCADAFWQVLSHVKQPPNTNTPFSPRILLCGPPGSGKSLQAALLAQKYGLINVCCGQMLKEAATGDTKLGQFIKPYLDGGWPVPDKVVIKLLSRRINRLDCYIRGWVLHGFPKDEDQAKRMPGSGIYPNRVFFLNVPVETILERLSYSMVDPMSGERYHTLYKPAITKEVNDRLLINPKEMEETIKSKIDLYFRLSSNLEQYFEDSIFINGDQDPQTVFEYIESYAINPLPVKEIWNL</sequence>
<comment type="similarity">
    <text evidence="1 5">Belongs to the adenylate kinase family.</text>
</comment>
<keyword evidence="3" id="KW-0547">Nucleotide-binding</keyword>
<dbReference type="CDD" id="cd22979">
    <property type="entry name" value="DD_AK8"/>
    <property type="match status" value="1"/>
</dbReference>
<dbReference type="InterPro" id="IPR036193">
    <property type="entry name" value="ADK_active_lid_dom_sf"/>
</dbReference>
<reference evidence="6" key="1">
    <citation type="journal article" date="2014" name="BMC Genomics">
        <title>RNA-seq and high-definition mass spectrometry reveal the complex and divergent venoms of two rear-fanged colubrid snakes.</title>
        <authorList>
            <person name="McGivern J.J."/>
            <person name="Wray K.P."/>
            <person name="Margres M.J."/>
            <person name="Couch M.E."/>
            <person name="Mackessy S.P."/>
            <person name="Rokyta D.R."/>
        </authorList>
    </citation>
    <scope>NUCLEOTIDE SEQUENCE</scope>
    <source>
        <tissue evidence="6">Venom gland</tissue>
    </source>
</reference>
<dbReference type="Gene3D" id="1.20.890.10">
    <property type="entry name" value="cAMP-dependent protein kinase regulatory subunit, dimerization-anchoring domain"/>
    <property type="match status" value="1"/>
</dbReference>
<evidence type="ECO:0000256" key="1">
    <source>
        <dbReference type="ARBA" id="ARBA00007220"/>
    </source>
</evidence>
<dbReference type="InterPro" id="IPR027417">
    <property type="entry name" value="P-loop_NTPase"/>
</dbReference>
<evidence type="ECO:0000256" key="5">
    <source>
        <dbReference type="RuleBase" id="RU003330"/>
    </source>
</evidence>